<dbReference type="InterPro" id="IPR045863">
    <property type="entry name" value="CorA_TM1_TM2"/>
</dbReference>
<dbReference type="AlphaFoldDB" id="A0A8H3Z227"/>
<dbReference type="SUPFAM" id="SSF144083">
    <property type="entry name" value="Magnesium transport protein CorA, transmembrane region"/>
    <property type="match status" value="1"/>
</dbReference>
<evidence type="ECO:0000256" key="4">
    <source>
        <dbReference type="ARBA" id="ARBA00023136"/>
    </source>
</evidence>
<keyword evidence="3 6" id="KW-1133">Transmembrane helix</keyword>
<comment type="subcellular location">
    <subcellularLocation>
        <location evidence="1">Membrane</location>
        <topology evidence="1">Multi-pass membrane protein</topology>
    </subcellularLocation>
</comment>
<evidence type="ECO:0000256" key="6">
    <source>
        <dbReference type="SAM" id="Phobius"/>
    </source>
</evidence>
<gene>
    <name evidence="7" type="ORF">EG328_010594</name>
</gene>
<dbReference type="Gene3D" id="1.20.58.340">
    <property type="entry name" value="Magnesium transport protein CorA, transmembrane region"/>
    <property type="match status" value="1"/>
</dbReference>
<evidence type="ECO:0000256" key="2">
    <source>
        <dbReference type="ARBA" id="ARBA00022692"/>
    </source>
</evidence>
<comment type="caution">
    <text evidence="7">The sequence shown here is derived from an EMBL/GenBank/DDBJ whole genome shotgun (WGS) entry which is preliminary data.</text>
</comment>
<organism evidence="7 8">
    <name type="scientific">Venturia inaequalis</name>
    <name type="common">Apple scab fungus</name>
    <dbReference type="NCBI Taxonomy" id="5025"/>
    <lineage>
        <taxon>Eukaryota</taxon>
        <taxon>Fungi</taxon>
        <taxon>Dikarya</taxon>
        <taxon>Ascomycota</taxon>
        <taxon>Pezizomycotina</taxon>
        <taxon>Dothideomycetes</taxon>
        <taxon>Pleosporomycetidae</taxon>
        <taxon>Venturiales</taxon>
        <taxon>Venturiaceae</taxon>
        <taxon>Venturia</taxon>
    </lineage>
</organism>
<feature type="transmembrane region" description="Helical" evidence="6">
    <location>
        <begin position="1125"/>
        <end position="1145"/>
    </location>
</feature>
<feature type="region of interest" description="Disordered" evidence="5">
    <location>
        <begin position="187"/>
        <end position="210"/>
    </location>
</feature>
<feature type="region of interest" description="Disordered" evidence="5">
    <location>
        <begin position="726"/>
        <end position="832"/>
    </location>
</feature>
<protein>
    <submittedName>
        <fullName evidence="7">Uncharacterized protein</fullName>
    </submittedName>
</protein>
<feature type="compositionally biased region" description="Basic and acidic residues" evidence="5">
    <location>
        <begin position="792"/>
        <end position="815"/>
    </location>
</feature>
<evidence type="ECO:0000256" key="5">
    <source>
        <dbReference type="SAM" id="MobiDB-lite"/>
    </source>
</evidence>
<name>A0A8H3Z227_VENIN</name>
<proteinExistence type="predicted"/>
<dbReference type="Proteomes" id="UP000447873">
    <property type="component" value="Unassembled WGS sequence"/>
</dbReference>
<evidence type="ECO:0000313" key="7">
    <source>
        <dbReference type="EMBL" id="KAE9982855.1"/>
    </source>
</evidence>
<dbReference type="EMBL" id="WNWS01000070">
    <property type="protein sequence ID" value="KAE9982855.1"/>
    <property type="molecule type" value="Genomic_DNA"/>
</dbReference>
<evidence type="ECO:0000313" key="8">
    <source>
        <dbReference type="Proteomes" id="UP000447873"/>
    </source>
</evidence>
<evidence type="ECO:0000256" key="3">
    <source>
        <dbReference type="ARBA" id="ARBA00022989"/>
    </source>
</evidence>
<accession>A0A8H3Z227</accession>
<dbReference type="Pfam" id="PF01544">
    <property type="entry name" value="CorA"/>
    <property type="match status" value="1"/>
</dbReference>
<dbReference type="InterPro" id="IPR002523">
    <property type="entry name" value="MgTranspt_CorA/ZnTranspt_ZntB"/>
</dbReference>
<feature type="transmembrane region" description="Helical" evidence="6">
    <location>
        <begin position="1089"/>
        <end position="1113"/>
    </location>
</feature>
<sequence>MAYHRFRDHQLDPRGRRIWEADHDHAGEEWHDEDFHGRLRPSYRHLDADLNLRARLQRPPEGSAAFHTTLRPYGGIRSEYDQRVPERRAPDEIYPRIQRHRISTDYPELPGEIDARIQRHRRSNDALDFPELPGEIDPRIQRHRRSSDLLNPGYGAFPEAPEAIDPILEDGFDLELTFQREDTWAPSAIESESSLVPEPGSSEKENTDRTTTQFNVLTSWAWGLGSKILSGGELHGFIGSYRRRQSCHFRWLHTQQNNMDFDSFFLNAIRTAEFKGSERSAVLKLQETIRARFVKPVTAGQTIRGRQMTPNVFFGNLAQDRSVRTDRLIVPRPSILFFSVPFFVLRDFAENNLAPRSGLFPTRALLQSQNSAVKKARELSQALRRLQHGDSDICLHVSQVWCLAFGNDHLFTCSTLALEDLLGESCKINTQPRPDHNSPPTVRGRQYITVRSTNEIITLPLDQCGTWLAFVSHFGAQTINFEESYHLKLQGREVTWDTWATVYQSILKSNFSLHLEARRPGRYFDPAVITDGIEIEFDLAGVQMRSHRSSPREIKSGPVAEAYRANFYVENPESKPACQIIDLETFHAFTWICAVPNRQPAPEVESSSEKIVDTIPDRFRAYNLDAGRYRKALLEIDEFLETRLAPKETQIYGNTPAKNMLDISEVHKTIVHAFEGEPASRISSRSSKAEFAWAAKVILAFFFPVLTENKLLQRYWGGVYAILSLPDDNMPTPPQVPDEPEDFTTQKRPPRSGPPQRERREERSTFAPANDSGDDERPRSCSPYIRPYQSESDTRSRGRGRYDHRIPDHEDEAAFEKSLSPPPPAHRRPPPLSQAIKRVKTFRDKDFSAFVNLAQRMERIGSIFEAHRKEGGCYFKIPSAFSNAWLHCLLFVVQHASPVHESHKMAKKSLEQCILLIDQGLAEIMASLAPSPLHENMALQPRGVMALIINRLIEDVVGDSPDVLSTYASYMDELKAKIEDDPLQRIHQRTISYFNEEIEAIIRVLEGQGQVIADLTDITSTSDRSFLSPAASMERGRAEFGRAFELLWEQKSFILQRIVDFTGLAKEALVLESFSKNEIETTKDRHDSAIYAFTIVTVVFLPLSFVCSFLGMNTTDIRDQSTSQWVFWAAGIPLTVVVIVLSLWWSGEWRNVRDAIGDALGSRRYRGV</sequence>
<keyword evidence="4 6" id="KW-0472">Membrane</keyword>
<keyword evidence="2 6" id="KW-0812">Transmembrane</keyword>
<evidence type="ECO:0000256" key="1">
    <source>
        <dbReference type="ARBA" id="ARBA00004141"/>
    </source>
</evidence>
<reference evidence="7 8" key="1">
    <citation type="submission" date="2018-12" db="EMBL/GenBank/DDBJ databases">
        <title>Venturia inaequalis Genome Resource.</title>
        <authorList>
            <person name="Lichtner F.J."/>
        </authorList>
    </citation>
    <scope>NUCLEOTIDE SEQUENCE [LARGE SCALE GENOMIC DNA]</scope>
    <source>
        <strain evidence="7 8">120213</strain>
    </source>
</reference>
<dbReference type="GO" id="GO:0046873">
    <property type="term" value="F:metal ion transmembrane transporter activity"/>
    <property type="evidence" value="ECO:0007669"/>
    <property type="project" value="InterPro"/>
</dbReference>
<dbReference type="GO" id="GO:0016020">
    <property type="term" value="C:membrane"/>
    <property type="evidence" value="ECO:0007669"/>
    <property type="project" value="UniProtKB-SubCell"/>
</dbReference>